<keyword evidence="1" id="KW-0456">Lyase</keyword>
<sequence length="290" mass="32182">MRIIDAHVHLYPDEVNRDPVGWGVANLETHWVQLCTRRRKDGKAVQGFPSVDELLRSMDEAGVERSVLQGWYWQFPENCARQNAFYARCVAEHPDRLCAFATLHPGAGRDAVLGLVRTARDHGFCGLGELSPHSQGFDTEDPVFLEAVELAGELHLPVNLHVTDPEGRAYPGRVATPLRDFLWLAHRFRHTNFILAHWGGRLPLVDEEAVDAMNLFFDSAASPLLYGPEIWERFLEVVPAERILFGSDYPLDLYPKTGNGPGVAGLVSEARASGVDLGALSATAARLLRL</sequence>
<keyword evidence="3" id="KW-0378">Hydrolase</keyword>
<dbReference type="EMBL" id="MLJW01000064">
    <property type="protein sequence ID" value="OIR03630.1"/>
    <property type="molecule type" value="Genomic_DNA"/>
</dbReference>
<feature type="domain" description="Amidohydrolase-related" evidence="2">
    <location>
        <begin position="4"/>
        <end position="255"/>
    </location>
</feature>
<evidence type="ECO:0000259" key="2">
    <source>
        <dbReference type="Pfam" id="PF04909"/>
    </source>
</evidence>
<evidence type="ECO:0000256" key="1">
    <source>
        <dbReference type="ARBA" id="ARBA00023239"/>
    </source>
</evidence>
<reference evidence="3" key="1">
    <citation type="submission" date="2016-10" db="EMBL/GenBank/DDBJ databases">
        <title>Sequence of Gallionella enrichment culture.</title>
        <authorList>
            <person name="Poehlein A."/>
            <person name="Muehling M."/>
            <person name="Daniel R."/>
        </authorList>
    </citation>
    <scope>NUCLEOTIDE SEQUENCE</scope>
</reference>
<proteinExistence type="predicted"/>
<dbReference type="PANTHER" id="PTHR21240">
    <property type="entry name" value="2-AMINO-3-CARBOXYLMUCONATE-6-SEMIALDEHYDE DECARBOXYLASE"/>
    <property type="match status" value="1"/>
</dbReference>
<dbReference type="Pfam" id="PF04909">
    <property type="entry name" value="Amidohydro_2"/>
    <property type="match status" value="1"/>
</dbReference>
<dbReference type="InterPro" id="IPR032465">
    <property type="entry name" value="ACMSD"/>
</dbReference>
<dbReference type="AlphaFoldDB" id="A0A1J5SUB5"/>
<protein>
    <submittedName>
        <fullName evidence="3">Amidohydrolase</fullName>
    </submittedName>
</protein>
<dbReference type="SUPFAM" id="SSF51556">
    <property type="entry name" value="Metallo-dependent hydrolases"/>
    <property type="match status" value="1"/>
</dbReference>
<dbReference type="InterPro" id="IPR032466">
    <property type="entry name" value="Metal_Hydrolase"/>
</dbReference>
<dbReference type="Gene3D" id="3.20.20.140">
    <property type="entry name" value="Metal-dependent hydrolases"/>
    <property type="match status" value="1"/>
</dbReference>
<organism evidence="3">
    <name type="scientific">mine drainage metagenome</name>
    <dbReference type="NCBI Taxonomy" id="410659"/>
    <lineage>
        <taxon>unclassified sequences</taxon>
        <taxon>metagenomes</taxon>
        <taxon>ecological metagenomes</taxon>
    </lineage>
</organism>
<comment type="caution">
    <text evidence="3">The sequence shown here is derived from an EMBL/GenBank/DDBJ whole genome shotgun (WGS) entry which is preliminary data.</text>
</comment>
<accession>A0A1J5SUB5</accession>
<dbReference type="GO" id="GO:0016787">
    <property type="term" value="F:hydrolase activity"/>
    <property type="evidence" value="ECO:0007669"/>
    <property type="project" value="UniProtKB-KW"/>
</dbReference>
<name>A0A1J5SUB5_9ZZZZ</name>
<dbReference type="InterPro" id="IPR006680">
    <property type="entry name" value="Amidohydro-rel"/>
</dbReference>
<evidence type="ECO:0000313" key="3">
    <source>
        <dbReference type="EMBL" id="OIR03630.1"/>
    </source>
</evidence>
<gene>
    <name evidence="3" type="ORF">GALL_142520</name>
</gene>
<dbReference type="PANTHER" id="PTHR21240:SF28">
    <property type="entry name" value="ISO-OROTATE DECARBOXYLASE (EUROFUNG)"/>
    <property type="match status" value="1"/>
</dbReference>
<dbReference type="GO" id="GO:0016831">
    <property type="term" value="F:carboxy-lyase activity"/>
    <property type="evidence" value="ECO:0007669"/>
    <property type="project" value="InterPro"/>
</dbReference>
<dbReference type="GO" id="GO:0019748">
    <property type="term" value="P:secondary metabolic process"/>
    <property type="evidence" value="ECO:0007669"/>
    <property type="project" value="TreeGrafter"/>
</dbReference>
<dbReference type="GO" id="GO:0005737">
    <property type="term" value="C:cytoplasm"/>
    <property type="evidence" value="ECO:0007669"/>
    <property type="project" value="TreeGrafter"/>
</dbReference>